<dbReference type="Gene3D" id="1.25.40.10">
    <property type="entry name" value="Tetratricopeptide repeat domain"/>
    <property type="match status" value="1"/>
</dbReference>
<dbReference type="PATRIC" id="fig|1430899.3.peg.334"/>
<name>A0A0J8J9B8_9LIST</name>
<evidence type="ECO:0000313" key="1">
    <source>
        <dbReference type="EMBL" id="KMT60911.1"/>
    </source>
</evidence>
<organism evidence="1 2">
    <name type="scientific">Listeria fleischmannii 1991</name>
    <dbReference type="NCBI Taxonomy" id="1430899"/>
    <lineage>
        <taxon>Bacteria</taxon>
        <taxon>Bacillati</taxon>
        <taxon>Bacillota</taxon>
        <taxon>Bacilli</taxon>
        <taxon>Bacillales</taxon>
        <taxon>Listeriaceae</taxon>
        <taxon>Listeria</taxon>
    </lineage>
</organism>
<dbReference type="SUPFAM" id="SSF48452">
    <property type="entry name" value="TPR-like"/>
    <property type="match status" value="1"/>
</dbReference>
<evidence type="ECO:0008006" key="3">
    <source>
        <dbReference type="Google" id="ProtNLM"/>
    </source>
</evidence>
<sequence>MKGNSNLPPAFILKIMEERNATLSTKEQEEALKYLYVQHEMYPCDTTINHALIRLLNQCENYEQAKMIGEQYLTMSGYNQDILSELANVYQNLNAMDQYFALIRQYTTDDAIQEKEEETNVIPFPKKMIFQKTNLDFQELSSHEQLLFLKEISREEMTTYQESFYTILTDQYASPFVKSAIFEVLQEYQIDEEIRITKLDLEGFFNPKTYEPNYFLEKIENEFAPVLENENPVLFKQFSQIIQHHYFIMYPFSFTPDSVSLWGKSYLLWVKGLYGEDDVPQGDRKPEIQKCLDFIRKLEEYGQNYLL</sequence>
<evidence type="ECO:0000313" key="2">
    <source>
        <dbReference type="Proteomes" id="UP000052258"/>
    </source>
</evidence>
<dbReference type="EMBL" id="AZHO01000005">
    <property type="protein sequence ID" value="KMT60911.1"/>
    <property type="molecule type" value="Genomic_DNA"/>
</dbReference>
<dbReference type="AlphaFoldDB" id="A0A0J8J9B8"/>
<gene>
    <name evidence="1" type="ORF">X560_0331</name>
</gene>
<comment type="caution">
    <text evidence="1">The sequence shown here is derived from an EMBL/GenBank/DDBJ whole genome shotgun (WGS) entry which is preliminary data.</text>
</comment>
<dbReference type="Proteomes" id="UP000052258">
    <property type="component" value="Unassembled WGS sequence"/>
</dbReference>
<reference evidence="1 2" key="1">
    <citation type="journal article" date="2015" name="Genome Biol. Evol.">
        <title>Comparative Genomics of Listeria Sensu Lato: Genus-Wide Differences in Evolutionary Dynamics and the Progressive Gain of Complex, Potentially Pathogenicity-Related Traits through Lateral Gene Transfer.</title>
        <authorList>
            <person name="Chiara M."/>
            <person name="Caruso M."/>
            <person name="D'Erchia A.M."/>
            <person name="Manzari C."/>
            <person name="Fraccalvieri R."/>
            <person name="Goffredo E."/>
            <person name="Latorre L."/>
            <person name="Miccolupo A."/>
            <person name="Padalino I."/>
            <person name="Santagada G."/>
            <person name="Chiocco D."/>
            <person name="Pesole G."/>
            <person name="Horner D.S."/>
            <person name="Parisi A."/>
        </authorList>
    </citation>
    <scope>NUCLEOTIDE SEQUENCE [LARGE SCALE GENOMIC DNA]</scope>
    <source>
        <strain evidence="1 2">1991</strain>
    </source>
</reference>
<dbReference type="InterPro" id="IPR011990">
    <property type="entry name" value="TPR-like_helical_dom_sf"/>
</dbReference>
<keyword evidence="2" id="KW-1185">Reference proteome</keyword>
<proteinExistence type="predicted"/>
<protein>
    <recommendedName>
        <fullName evidence="3">TPR repeat-containing protein</fullName>
    </recommendedName>
</protein>
<accession>A0A0J8J9B8</accession>
<dbReference type="OrthoDB" id="2364593at2"/>
<dbReference type="RefSeq" id="WP_007476303.1">
    <property type="nucleotide sequence ID" value="NZ_KQ130610.1"/>
</dbReference>